<protein>
    <recommendedName>
        <fullName evidence="3">Sulfate adenylyltransferase subunit 2</fullName>
        <ecNumber evidence="2">2.7.7.4</ecNumber>
    </recommendedName>
    <alternativeName>
        <fullName evidence="8">ATP-sulfurylase small subunit</fullName>
    </alternativeName>
    <alternativeName>
        <fullName evidence="9">Sulfate adenylate transferase</fullName>
    </alternativeName>
</protein>
<accession>A0A3B0BY78</accession>
<evidence type="ECO:0000256" key="7">
    <source>
        <dbReference type="ARBA" id="ARBA00022840"/>
    </source>
</evidence>
<dbReference type="EC" id="2.7.7.4" evidence="2"/>
<dbReference type="EMBL" id="RBCJ01000004">
    <property type="protein sequence ID" value="RKN78595.1"/>
    <property type="molecule type" value="Genomic_DNA"/>
</dbReference>
<keyword evidence="5 11" id="KW-0548">Nucleotidyltransferase</keyword>
<evidence type="ECO:0000256" key="3">
    <source>
        <dbReference type="ARBA" id="ARBA00022004"/>
    </source>
</evidence>
<dbReference type="Gene3D" id="3.40.50.620">
    <property type="entry name" value="HUPs"/>
    <property type="match status" value="1"/>
</dbReference>
<evidence type="ECO:0000256" key="5">
    <source>
        <dbReference type="ARBA" id="ARBA00022695"/>
    </source>
</evidence>
<dbReference type="PANTHER" id="PTHR43196">
    <property type="entry name" value="SULFATE ADENYLYLTRANSFERASE SUBUNIT 2"/>
    <property type="match status" value="1"/>
</dbReference>
<evidence type="ECO:0000313" key="11">
    <source>
        <dbReference type="EMBL" id="RKN78595.1"/>
    </source>
</evidence>
<evidence type="ECO:0000259" key="10">
    <source>
        <dbReference type="Pfam" id="PF01507"/>
    </source>
</evidence>
<evidence type="ECO:0000256" key="4">
    <source>
        <dbReference type="ARBA" id="ARBA00022679"/>
    </source>
</evidence>
<dbReference type="AlphaFoldDB" id="A0A3B0BY78"/>
<comment type="similarity">
    <text evidence="1">Belongs to the PAPS reductase family. CysD subfamily.</text>
</comment>
<dbReference type="NCBIfam" id="NF009214">
    <property type="entry name" value="PRK12563.1"/>
    <property type="match status" value="1"/>
</dbReference>
<dbReference type="GO" id="GO:0005524">
    <property type="term" value="F:ATP binding"/>
    <property type="evidence" value="ECO:0007669"/>
    <property type="project" value="UniProtKB-KW"/>
</dbReference>
<keyword evidence="7" id="KW-0067">ATP-binding</keyword>
<dbReference type="GO" id="GO:0000103">
    <property type="term" value="P:sulfate assimilation"/>
    <property type="evidence" value="ECO:0007669"/>
    <property type="project" value="InterPro"/>
</dbReference>
<evidence type="ECO:0000256" key="9">
    <source>
        <dbReference type="ARBA" id="ARBA00031812"/>
    </source>
</evidence>
<evidence type="ECO:0000313" key="12">
    <source>
        <dbReference type="Proteomes" id="UP000276603"/>
    </source>
</evidence>
<evidence type="ECO:0000256" key="8">
    <source>
        <dbReference type="ARBA" id="ARBA00030256"/>
    </source>
</evidence>
<dbReference type="InterPro" id="IPR014729">
    <property type="entry name" value="Rossmann-like_a/b/a_fold"/>
</dbReference>
<dbReference type="PANTHER" id="PTHR43196:SF1">
    <property type="entry name" value="SULFATE ADENYLYLTRANSFERASE SUBUNIT 2"/>
    <property type="match status" value="1"/>
</dbReference>
<name>A0A3B0BY78_9FLAO</name>
<dbReference type="SUPFAM" id="SSF52402">
    <property type="entry name" value="Adenine nucleotide alpha hydrolases-like"/>
    <property type="match status" value="1"/>
</dbReference>
<sequence>METILEEIQSTGTFKSGDRPNANALEHEAIYIMREVAAQFERPVLLFSGGKDSITLVRLAQKAFWPAKIPFPLMHIDTGHNFPETIEFRDKLVKELGVELIVRNVQDSIDQGKVVEETGKYASRNILQTTTLLDAIEEFKFDACIGGARRDEEKARAKERIFSVRDDFGQWDEKNQRPELFDMLNGQIEMGQNVRVFPISNWTELDVWSYIQKENIEIPSIYFAHKRNTFLRDGLIWSAEDDVVFRAEDETVEERMVRFRTVGDMSCTAAVESYADTIDKVVSEIRDSKISERGARIDDKRSEAAMEKRKQQGYF</sequence>
<keyword evidence="4 11" id="KW-0808">Transferase</keyword>
<keyword evidence="6" id="KW-0547">Nucleotide-binding</keyword>
<organism evidence="11 12">
    <name type="scientific">Ulvibacterium marinum</name>
    <dbReference type="NCBI Taxonomy" id="2419782"/>
    <lineage>
        <taxon>Bacteria</taxon>
        <taxon>Pseudomonadati</taxon>
        <taxon>Bacteroidota</taxon>
        <taxon>Flavobacteriia</taxon>
        <taxon>Flavobacteriales</taxon>
        <taxon>Flavobacteriaceae</taxon>
        <taxon>Ulvibacterium</taxon>
    </lineage>
</organism>
<dbReference type="Proteomes" id="UP000276603">
    <property type="component" value="Unassembled WGS sequence"/>
</dbReference>
<dbReference type="PIRSF" id="PIRSF002936">
    <property type="entry name" value="CysDAde_trans"/>
    <property type="match status" value="1"/>
</dbReference>
<dbReference type="Pfam" id="PF01507">
    <property type="entry name" value="PAPS_reduct"/>
    <property type="match status" value="1"/>
</dbReference>
<dbReference type="InterPro" id="IPR011784">
    <property type="entry name" value="SO4_adenylTrfase_ssu"/>
</dbReference>
<evidence type="ECO:0000256" key="1">
    <source>
        <dbReference type="ARBA" id="ARBA00008885"/>
    </source>
</evidence>
<comment type="caution">
    <text evidence="11">The sequence shown here is derived from an EMBL/GenBank/DDBJ whole genome shotgun (WGS) entry which is preliminary data.</text>
</comment>
<dbReference type="NCBIfam" id="TIGR02039">
    <property type="entry name" value="CysD"/>
    <property type="match status" value="1"/>
</dbReference>
<dbReference type="GO" id="GO:0004781">
    <property type="term" value="F:sulfate adenylyltransferase (ATP) activity"/>
    <property type="evidence" value="ECO:0007669"/>
    <property type="project" value="UniProtKB-EC"/>
</dbReference>
<dbReference type="OrthoDB" id="9772604at2"/>
<feature type="domain" description="Phosphoadenosine phosphosulphate reductase" evidence="10">
    <location>
        <begin position="43"/>
        <end position="269"/>
    </location>
</feature>
<reference evidence="11 12" key="1">
    <citation type="submission" date="2018-10" db="EMBL/GenBank/DDBJ databases">
        <title>Ulvibacterium marinum gen. nov., sp. nov., a novel marine bacterium of the family Flavobacteriaceae, isolated from a culture of the green alga Ulva prolifera.</title>
        <authorList>
            <person name="Zhang Z."/>
        </authorList>
    </citation>
    <scope>NUCLEOTIDE SEQUENCE [LARGE SCALE GENOMIC DNA]</scope>
    <source>
        <strain evidence="11 12">CCMM003</strain>
    </source>
</reference>
<evidence type="ECO:0000256" key="6">
    <source>
        <dbReference type="ARBA" id="ARBA00022741"/>
    </source>
</evidence>
<keyword evidence="12" id="KW-1185">Reference proteome</keyword>
<dbReference type="NCBIfam" id="NF003587">
    <property type="entry name" value="PRK05253.1"/>
    <property type="match status" value="1"/>
</dbReference>
<dbReference type="InterPro" id="IPR050128">
    <property type="entry name" value="Sulfate_adenylyltrnsfr_sub2"/>
</dbReference>
<proteinExistence type="inferred from homology"/>
<evidence type="ECO:0000256" key="2">
    <source>
        <dbReference type="ARBA" id="ARBA00012391"/>
    </source>
</evidence>
<gene>
    <name evidence="11" type="primary">cysD</name>
    <name evidence="11" type="ORF">D7Z94_20530</name>
</gene>
<dbReference type="InterPro" id="IPR002500">
    <property type="entry name" value="PAPS_reduct_dom"/>
</dbReference>